<reference evidence="11 12" key="1">
    <citation type="submission" date="2018-06" db="EMBL/GenBank/DDBJ databases">
        <authorList>
            <consortium name="Pathogen Informatics"/>
            <person name="Doyle S."/>
        </authorList>
    </citation>
    <scope>NUCLEOTIDE SEQUENCE [LARGE SCALE GENOMIC DNA]</scope>
    <source>
        <strain evidence="11 12">NCTC12278</strain>
    </source>
</reference>
<dbReference type="InterPro" id="IPR022924">
    <property type="entry name" value="Cardiolipin_synthase"/>
</dbReference>
<dbReference type="EMBL" id="LS483343">
    <property type="protein sequence ID" value="SQF40378.1"/>
    <property type="molecule type" value="Genomic_DNA"/>
</dbReference>
<keyword evidence="6 9" id="KW-1133">Transmembrane helix</keyword>
<dbReference type="KEGG" id="sfer:NCTC12278_00946"/>
<dbReference type="CDD" id="cd09160">
    <property type="entry name" value="PLDc_SMU_988_like_2"/>
    <property type="match status" value="1"/>
</dbReference>
<dbReference type="SUPFAM" id="SSF56024">
    <property type="entry name" value="Phospholipase D/nuclease"/>
    <property type="match status" value="2"/>
</dbReference>
<dbReference type="PANTHER" id="PTHR21248">
    <property type="entry name" value="CARDIOLIPIN SYNTHASE"/>
    <property type="match status" value="1"/>
</dbReference>
<feature type="transmembrane region" description="Helical" evidence="9">
    <location>
        <begin position="18"/>
        <end position="39"/>
    </location>
</feature>
<dbReference type="GO" id="GO:0008808">
    <property type="term" value="F:cardiolipin synthase activity"/>
    <property type="evidence" value="ECO:0007669"/>
    <property type="project" value="UniProtKB-UniRule"/>
</dbReference>
<evidence type="ECO:0000256" key="6">
    <source>
        <dbReference type="ARBA" id="ARBA00022989"/>
    </source>
</evidence>
<keyword evidence="3 11" id="KW-0808">Transferase</keyword>
<evidence type="ECO:0000256" key="7">
    <source>
        <dbReference type="ARBA" id="ARBA00023136"/>
    </source>
</evidence>
<dbReference type="SMART" id="SM00155">
    <property type="entry name" value="PLDc"/>
    <property type="match status" value="2"/>
</dbReference>
<dbReference type="AlphaFoldDB" id="A0A2X3VLT2"/>
<keyword evidence="7 9" id="KW-0472">Membrane</keyword>
<evidence type="ECO:0000256" key="9">
    <source>
        <dbReference type="SAM" id="Phobius"/>
    </source>
</evidence>
<dbReference type="Proteomes" id="UP000249495">
    <property type="component" value="Chromosome 1"/>
</dbReference>
<dbReference type="Gene3D" id="3.30.870.10">
    <property type="entry name" value="Endonuclease Chain A"/>
    <property type="match status" value="2"/>
</dbReference>
<protein>
    <recommendedName>
        <fullName evidence="8">Cardiolipin synthase</fullName>
        <ecNumber evidence="8">2.7.8.-</ecNumber>
    </recommendedName>
</protein>
<dbReference type="Pfam" id="PF13091">
    <property type="entry name" value="PLDc_2"/>
    <property type="match status" value="1"/>
</dbReference>
<keyword evidence="4 9" id="KW-0812">Transmembrane</keyword>
<dbReference type="STRING" id="1123303.GCA_000372425_00474"/>
<accession>A0A2X3VLT2</accession>
<evidence type="ECO:0000256" key="3">
    <source>
        <dbReference type="ARBA" id="ARBA00022679"/>
    </source>
</evidence>
<dbReference type="CDD" id="cd09154">
    <property type="entry name" value="PLDc_SMU_988_like_1"/>
    <property type="match status" value="1"/>
</dbReference>
<evidence type="ECO:0000256" key="4">
    <source>
        <dbReference type="ARBA" id="ARBA00022692"/>
    </source>
</evidence>
<dbReference type="InterPro" id="IPR001736">
    <property type="entry name" value="PLipase_D/transphosphatidylase"/>
</dbReference>
<evidence type="ECO:0000313" key="11">
    <source>
        <dbReference type="EMBL" id="SQF40378.1"/>
    </source>
</evidence>
<feature type="domain" description="PLD phosphodiesterase" evidence="10">
    <location>
        <begin position="197"/>
        <end position="224"/>
    </location>
</feature>
<dbReference type="GO" id="GO:0005886">
    <property type="term" value="C:plasma membrane"/>
    <property type="evidence" value="ECO:0007669"/>
    <property type="project" value="UniProtKB-SubCell"/>
</dbReference>
<feature type="domain" description="PLD phosphodiesterase" evidence="10">
    <location>
        <begin position="374"/>
        <end position="401"/>
    </location>
</feature>
<sequence>MTGTVLYLINSQMDTLSIITWLFVIIPFPFLGSVFLIYTKRDWGVRELKMLVKQSTLAIKPYFRQDDQIMEELAERHSTTYNLAKYLHRASGFPVYKNTKVTYFPSGQEKFKALKEELLKAKKFIFLEYFIIDEGLMWGEILGILEQKVAEGVEVRVMYDGMIELSTLSLDYSKRLEKLGIKAKVFSPITPFVSTYYNYRDHRKILVIDNKVAFNGGINLADEYINAINRFGYWKDTAVMLEGEAVRSFTLMFLQMWSTTSEVYHFEPYLTEEASSPQEAGFVIPYCDSPLDHEKVGENVYIDILNQARDYVHIMTPYLILDSEMEHAIKFAAERGVDVKLIMPGIPDKKVPYALAKRYYPSLLDSGVKIYEFTPGFVHAKVFVADDTKAVVGTINLDYRSLYHHFECATYMYRTACISDITEDFNQTLKQCQRVTRASLRKEKLTTKITGIVVKLVAPLL</sequence>
<name>A0A2X3VLT2_9STRE</name>
<proteinExistence type="predicted"/>
<dbReference type="PROSITE" id="PS50035">
    <property type="entry name" value="PLD"/>
    <property type="match status" value="2"/>
</dbReference>
<keyword evidence="12" id="KW-1185">Reference proteome</keyword>
<evidence type="ECO:0000259" key="10">
    <source>
        <dbReference type="PROSITE" id="PS50035"/>
    </source>
</evidence>
<evidence type="ECO:0000256" key="1">
    <source>
        <dbReference type="ARBA" id="ARBA00004236"/>
    </source>
</evidence>
<dbReference type="InterPro" id="IPR025202">
    <property type="entry name" value="PLD-like_dom"/>
</dbReference>
<dbReference type="GO" id="GO:0032049">
    <property type="term" value="P:cardiolipin biosynthetic process"/>
    <property type="evidence" value="ECO:0007669"/>
    <property type="project" value="UniProtKB-UniRule"/>
</dbReference>
<evidence type="ECO:0000256" key="5">
    <source>
        <dbReference type="ARBA" id="ARBA00022737"/>
    </source>
</evidence>
<dbReference type="EC" id="2.7.8.-" evidence="8"/>
<evidence type="ECO:0000256" key="2">
    <source>
        <dbReference type="ARBA" id="ARBA00022475"/>
    </source>
</evidence>
<evidence type="ECO:0000256" key="8">
    <source>
        <dbReference type="NCBIfam" id="TIGR04265"/>
    </source>
</evidence>
<keyword evidence="5" id="KW-0677">Repeat</keyword>
<organism evidence="11 12">
    <name type="scientific">Streptococcus ferus</name>
    <dbReference type="NCBI Taxonomy" id="1345"/>
    <lineage>
        <taxon>Bacteria</taxon>
        <taxon>Bacillati</taxon>
        <taxon>Bacillota</taxon>
        <taxon>Bacilli</taxon>
        <taxon>Lactobacillales</taxon>
        <taxon>Streptococcaceae</taxon>
        <taxon>Streptococcus</taxon>
    </lineage>
</organism>
<keyword evidence="2" id="KW-1003">Cell membrane</keyword>
<dbReference type="Pfam" id="PF00614">
    <property type="entry name" value="PLDc"/>
    <property type="match status" value="1"/>
</dbReference>
<dbReference type="PANTHER" id="PTHR21248:SF22">
    <property type="entry name" value="PHOSPHOLIPASE D"/>
    <property type="match status" value="1"/>
</dbReference>
<evidence type="ECO:0000313" key="12">
    <source>
        <dbReference type="Proteomes" id="UP000249495"/>
    </source>
</evidence>
<gene>
    <name evidence="11" type="primary">cls_2</name>
    <name evidence="11" type="ORF">NCTC12278_00946</name>
</gene>
<comment type="subcellular location">
    <subcellularLocation>
        <location evidence="1">Cell membrane</location>
    </subcellularLocation>
</comment>
<dbReference type="NCBIfam" id="TIGR04265">
    <property type="entry name" value="bac_cardiolipin"/>
    <property type="match status" value="1"/>
</dbReference>